<dbReference type="AlphaFoldDB" id="A0AAN9NVA4"/>
<gene>
    <name evidence="1" type="ORF">VNO78_32284</name>
</gene>
<name>A0AAN9NVA4_PSOTE</name>
<proteinExistence type="predicted"/>
<keyword evidence="2" id="KW-1185">Reference proteome</keyword>
<evidence type="ECO:0000313" key="2">
    <source>
        <dbReference type="Proteomes" id="UP001386955"/>
    </source>
</evidence>
<dbReference type="EMBL" id="JAYMYS010000009">
    <property type="protein sequence ID" value="KAK7379980.1"/>
    <property type="molecule type" value="Genomic_DNA"/>
</dbReference>
<organism evidence="1 2">
    <name type="scientific">Psophocarpus tetragonolobus</name>
    <name type="common">Winged bean</name>
    <name type="synonym">Dolichos tetragonolobus</name>
    <dbReference type="NCBI Taxonomy" id="3891"/>
    <lineage>
        <taxon>Eukaryota</taxon>
        <taxon>Viridiplantae</taxon>
        <taxon>Streptophyta</taxon>
        <taxon>Embryophyta</taxon>
        <taxon>Tracheophyta</taxon>
        <taxon>Spermatophyta</taxon>
        <taxon>Magnoliopsida</taxon>
        <taxon>eudicotyledons</taxon>
        <taxon>Gunneridae</taxon>
        <taxon>Pentapetalae</taxon>
        <taxon>rosids</taxon>
        <taxon>fabids</taxon>
        <taxon>Fabales</taxon>
        <taxon>Fabaceae</taxon>
        <taxon>Papilionoideae</taxon>
        <taxon>50 kb inversion clade</taxon>
        <taxon>NPAAA clade</taxon>
        <taxon>indigoferoid/millettioid clade</taxon>
        <taxon>Phaseoleae</taxon>
        <taxon>Psophocarpus</taxon>
    </lineage>
</organism>
<sequence length="100" mass="11838">MELRGEEQYLVCEHLPFSTTKRDLLMHILAKGREAPYKFRHTTCKGVFRWDIPTYDLAALQEDADVYCYCKEARSKKHASTWMSSIKMCKDGRERNRQSM</sequence>
<accession>A0AAN9NVA4</accession>
<reference evidence="1 2" key="1">
    <citation type="submission" date="2024-01" db="EMBL/GenBank/DDBJ databases">
        <title>The genomes of 5 underutilized Papilionoideae crops provide insights into root nodulation and disease resistanc.</title>
        <authorList>
            <person name="Jiang F."/>
        </authorList>
    </citation>
    <scope>NUCLEOTIDE SEQUENCE [LARGE SCALE GENOMIC DNA]</scope>
    <source>
        <strain evidence="1">DUOXIRENSHENG_FW03</strain>
        <tissue evidence="1">Leaves</tissue>
    </source>
</reference>
<protein>
    <submittedName>
        <fullName evidence="1">Uncharacterized protein</fullName>
    </submittedName>
</protein>
<comment type="caution">
    <text evidence="1">The sequence shown here is derived from an EMBL/GenBank/DDBJ whole genome shotgun (WGS) entry which is preliminary data.</text>
</comment>
<evidence type="ECO:0000313" key="1">
    <source>
        <dbReference type="EMBL" id="KAK7379980.1"/>
    </source>
</evidence>
<dbReference type="Proteomes" id="UP001386955">
    <property type="component" value="Unassembled WGS sequence"/>
</dbReference>